<reference evidence="2 3" key="1">
    <citation type="submission" date="2013-07" db="EMBL/GenBank/DDBJ databases">
        <title>Completed genome of Sphingomonas sanxanigenens NX02.</title>
        <authorList>
            <person name="Ma T."/>
            <person name="Huang H."/>
            <person name="Wu M."/>
            <person name="Li X."/>
            <person name="Li G."/>
        </authorList>
    </citation>
    <scope>NUCLEOTIDE SEQUENCE [LARGE SCALE GENOMIC DNA]</scope>
    <source>
        <strain evidence="2 3">NX02</strain>
    </source>
</reference>
<keyword evidence="3" id="KW-1185">Reference proteome</keyword>
<dbReference type="OrthoDB" id="8369609at2"/>
<feature type="transmembrane region" description="Helical" evidence="1">
    <location>
        <begin position="58"/>
        <end position="76"/>
    </location>
</feature>
<dbReference type="PATRIC" id="fig|1123269.5.peg.98"/>
<name>W0A1Q7_9SPHN</name>
<organism evidence="2 3">
    <name type="scientific">Sphingomonas sanxanigenens DSM 19645 = NX02</name>
    <dbReference type="NCBI Taxonomy" id="1123269"/>
    <lineage>
        <taxon>Bacteria</taxon>
        <taxon>Pseudomonadati</taxon>
        <taxon>Pseudomonadota</taxon>
        <taxon>Alphaproteobacteria</taxon>
        <taxon>Sphingomonadales</taxon>
        <taxon>Sphingomonadaceae</taxon>
        <taxon>Sphingomonas</taxon>
    </lineage>
</organism>
<keyword evidence="1" id="KW-0812">Transmembrane</keyword>
<dbReference type="HOGENOM" id="CLU_1712127_0_0_5"/>
<evidence type="ECO:0000313" key="2">
    <source>
        <dbReference type="EMBL" id="AHE51869.1"/>
    </source>
</evidence>
<proteinExistence type="predicted"/>
<gene>
    <name evidence="2" type="ORF">NX02_00505</name>
</gene>
<dbReference type="STRING" id="1123269.NX02_00505"/>
<accession>W0A1Q7</accession>
<dbReference type="AlphaFoldDB" id="W0A1Q7"/>
<protein>
    <submittedName>
        <fullName evidence="2">Uncharacterized protein</fullName>
    </submittedName>
</protein>
<dbReference type="KEGG" id="ssan:NX02_00505"/>
<feature type="transmembrane region" description="Helical" evidence="1">
    <location>
        <begin position="119"/>
        <end position="139"/>
    </location>
</feature>
<evidence type="ECO:0000256" key="1">
    <source>
        <dbReference type="SAM" id="Phobius"/>
    </source>
</evidence>
<dbReference type="EMBL" id="CP006644">
    <property type="protein sequence ID" value="AHE51869.1"/>
    <property type="molecule type" value="Genomic_DNA"/>
</dbReference>
<dbReference type="RefSeq" id="WP_025290256.1">
    <property type="nucleotide sequence ID" value="NZ_CP006644.1"/>
</dbReference>
<feature type="transmembrane region" description="Helical" evidence="1">
    <location>
        <begin position="18"/>
        <end position="38"/>
    </location>
</feature>
<sequence length="153" mass="16761">MAEANSVRPARSAARQRVWHDLLGLIVAPVPAAMLWVLDRLWRSGDVVSGPGDWFDAIIGLTAGAYGIALLFGLPVHELLCWRRRDAWWHYALGGAAVTVEMFLIFLAVASKPFAEELVMLPTIAAHVMPTALLFWLVAVRPRRKAAGSPPPT</sequence>
<evidence type="ECO:0000313" key="3">
    <source>
        <dbReference type="Proteomes" id="UP000018851"/>
    </source>
</evidence>
<keyword evidence="1" id="KW-1133">Transmembrane helix</keyword>
<dbReference type="Proteomes" id="UP000018851">
    <property type="component" value="Chromosome"/>
</dbReference>
<keyword evidence="1" id="KW-0472">Membrane</keyword>
<feature type="transmembrane region" description="Helical" evidence="1">
    <location>
        <begin position="88"/>
        <end position="107"/>
    </location>
</feature>